<feature type="domain" description="Peptidase M24" evidence="2">
    <location>
        <begin position="177"/>
        <end position="386"/>
    </location>
</feature>
<evidence type="ECO:0000259" key="2">
    <source>
        <dbReference type="Pfam" id="PF00557"/>
    </source>
</evidence>
<dbReference type="Proteomes" id="UP000011648">
    <property type="component" value="Unassembled WGS sequence"/>
</dbReference>
<accession>M0A6T0</accession>
<evidence type="ECO:0000256" key="1">
    <source>
        <dbReference type="SAM" id="MobiDB-lite"/>
    </source>
</evidence>
<feature type="region of interest" description="Disordered" evidence="1">
    <location>
        <begin position="95"/>
        <end position="119"/>
    </location>
</feature>
<dbReference type="OrthoDB" id="200535at2157"/>
<organism evidence="3 4">
    <name type="scientific">Natrialba taiwanensis DSM 12281</name>
    <dbReference type="NCBI Taxonomy" id="1230458"/>
    <lineage>
        <taxon>Archaea</taxon>
        <taxon>Methanobacteriati</taxon>
        <taxon>Methanobacteriota</taxon>
        <taxon>Stenosarchaea group</taxon>
        <taxon>Halobacteria</taxon>
        <taxon>Halobacteriales</taxon>
        <taxon>Natrialbaceae</taxon>
        <taxon>Natrialba</taxon>
    </lineage>
</organism>
<feature type="region of interest" description="Disordered" evidence="1">
    <location>
        <begin position="54"/>
        <end position="74"/>
    </location>
</feature>
<dbReference type="Pfam" id="PF00557">
    <property type="entry name" value="Peptidase_M24"/>
    <property type="match status" value="1"/>
</dbReference>
<dbReference type="InterPro" id="IPR050659">
    <property type="entry name" value="Peptidase_M24B"/>
</dbReference>
<dbReference type="SUPFAM" id="SSF55920">
    <property type="entry name" value="Creatinase/aminopeptidase"/>
    <property type="match status" value="1"/>
</dbReference>
<comment type="caution">
    <text evidence="3">The sequence shown here is derived from an EMBL/GenBank/DDBJ whole genome shotgun (WGS) entry which is preliminary data.</text>
</comment>
<feature type="compositionally biased region" description="Polar residues" evidence="1">
    <location>
        <begin position="59"/>
        <end position="72"/>
    </location>
</feature>
<name>M0A6T0_9EURY</name>
<evidence type="ECO:0000313" key="3">
    <source>
        <dbReference type="EMBL" id="ELY94056.1"/>
    </source>
</evidence>
<dbReference type="CDD" id="cd01066">
    <property type="entry name" value="APP_MetAP"/>
    <property type="match status" value="1"/>
</dbReference>
<protein>
    <submittedName>
        <fullName evidence="3">Peptidase M24</fullName>
    </submittedName>
</protein>
<feature type="region of interest" description="Disordered" evidence="1">
    <location>
        <begin position="391"/>
        <end position="430"/>
    </location>
</feature>
<dbReference type="RefSeq" id="WP_006825123.1">
    <property type="nucleotide sequence ID" value="NZ_AOIL01000018.1"/>
</dbReference>
<keyword evidence="4" id="KW-1185">Reference proteome</keyword>
<dbReference type="AlphaFoldDB" id="M0A6T0"/>
<proteinExistence type="predicted"/>
<dbReference type="PATRIC" id="fig|1230458.4.peg.1320"/>
<dbReference type="STRING" id="1230458.C484_06519"/>
<evidence type="ECO:0000313" key="4">
    <source>
        <dbReference type="Proteomes" id="UP000011648"/>
    </source>
</evidence>
<dbReference type="InterPro" id="IPR000994">
    <property type="entry name" value="Pept_M24"/>
</dbReference>
<reference evidence="3 4" key="1">
    <citation type="journal article" date="2014" name="PLoS Genet.">
        <title>Phylogenetically driven sequencing of extremely halophilic archaea reveals strategies for static and dynamic osmo-response.</title>
        <authorList>
            <person name="Becker E.A."/>
            <person name="Seitzer P.M."/>
            <person name="Tritt A."/>
            <person name="Larsen D."/>
            <person name="Krusor M."/>
            <person name="Yao A.I."/>
            <person name="Wu D."/>
            <person name="Madern D."/>
            <person name="Eisen J.A."/>
            <person name="Darling A.E."/>
            <person name="Facciotti M.T."/>
        </authorList>
    </citation>
    <scope>NUCLEOTIDE SEQUENCE [LARGE SCALE GENOMIC DNA]</scope>
    <source>
        <strain evidence="3 4">DSM 12281</strain>
    </source>
</reference>
<dbReference type="InterPro" id="IPR036005">
    <property type="entry name" value="Creatinase/aminopeptidase-like"/>
</dbReference>
<dbReference type="EMBL" id="AOIL01000018">
    <property type="protein sequence ID" value="ELY94056.1"/>
    <property type="molecule type" value="Genomic_DNA"/>
</dbReference>
<dbReference type="Gene3D" id="3.90.230.10">
    <property type="entry name" value="Creatinase/methionine aminopeptidase superfamily"/>
    <property type="match status" value="1"/>
</dbReference>
<dbReference type="PANTHER" id="PTHR46112">
    <property type="entry name" value="AMINOPEPTIDASE"/>
    <property type="match status" value="1"/>
</dbReference>
<gene>
    <name evidence="3" type="ORF">C484_06519</name>
</gene>
<dbReference type="PANTHER" id="PTHR46112:SF2">
    <property type="entry name" value="XAA-PRO AMINOPEPTIDASE P-RELATED"/>
    <property type="match status" value="1"/>
</dbReference>
<feature type="compositionally biased region" description="Basic and acidic residues" evidence="1">
    <location>
        <begin position="395"/>
        <end position="406"/>
    </location>
</feature>
<sequence>MTADEFDPNDGDGALLSDAVERREAAAFVHVGPLREPAIRYCVAHSGVDVDAGPEFISDSKSQSRPRLQSPSAPAPSTLVAVAFVRPAESRSAAESAGRWLVRTRAPTDDSSPHPASELATTLAERLGSATVLTPPSIPHDAALYLENAGLALASTTVLERARAKKTPSERQEIAAAQAAASAGIRRAATLLAAATVRDGELVNDDSPLTPERLRTAVDEAIVAAGAFPAGNTVVSLERDHTSTTATDGETAFAPDDLIVIEAAPRGPSGYHGGLVRTFVVDSDGGRERRAHVGVTQSFRSARAMLTAATETVGAVEADLEAEVRAFGFEEADAVTTRVSGVGLEPTEFPRAVGDDIEPGHVVRLESAVHVADGAWLRIADLLAVGEASEVAGDADEHSEYSEHSESTPTNWLAAPSRSLDPNAVREPNS</sequence>